<evidence type="ECO:0000313" key="1">
    <source>
        <dbReference type="EMBL" id="KAL0938753.1"/>
    </source>
</evidence>
<evidence type="ECO:0000313" key="2">
    <source>
        <dbReference type="Proteomes" id="UP000805649"/>
    </source>
</evidence>
<comment type="caution">
    <text evidence="1">The sequence shown here is derived from an EMBL/GenBank/DDBJ whole genome shotgun (WGS) entry which is preliminary data.</text>
</comment>
<sequence>MSTGRKIGKRACDACKIRKIKCTEVPPCDGCVAIGTACTFNKVPATRGPRNLRAKTIRQIAQAQQEGSGTGSAVAGTAASATAASSSSGGDGLVTPAAGAAPTGNTPPSRSPSSDEGSSDGGSSAGQRLTRQELPLQPQRTPIPSLVLRLCVYRLRLFPVWPIIAVEEIMASLHRDADDLESYVLANAVGAATISQLKLSTTDSNDPATAGSMEAECQRSRMALQEREGGPPMNLNWLRTSFFLHVYHENQQPGGAKSLLYLREAITIAQIMGLHKESSYMALPLAEQQMRRRILWLLFVTERGVAMLHKLPVALKSNIRFPSLDGSGVGEDEGHILPAFKKLANLFWIFDQSGAFDILQNSDDEDAVWSMADGLQTASRACLDVVQRKLQEIPLDSDASNDIQRADIVVTRQWMQAVLWKVTMNHGRAWSSNQNVTSLSHPIQIAKEFLQLISQLPSTAIEAHGPGIEFKIYEIASAVTDAVANNFWLPRPSTDGPRDILLQLQRVLASCRGGNKALLEMLCTRIAEVQDGPVMIMRRNPTPRVQEVDDDQWREDNRGVGPNGSSSMFTAINGMPDSGSGYGQAQTSFTAMFDKDAPVQAMGNEDHRSMSPQRQDRTNTWDQSAQLGPGAHDLIDQLQNFDGSFNTVESNGTIDMLLANGALWDSVAGDDWMASVQNNPGVFNTPSQPSGNLQRTYE</sequence>
<reference evidence="1 2" key="1">
    <citation type="journal article" date="2020" name="Phytopathology">
        <title>Genome Sequence Resources of Colletotrichum truncatum, C. plurivorum, C. musicola, and C. sojae: Four Species Pathogenic to Soybean (Glycine max).</title>
        <authorList>
            <person name="Rogerio F."/>
            <person name="Boufleur T.R."/>
            <person name="Ciampi-Guillardi M."/>
            <person name="Sukno S.A."/>
            <person name="Thon M.R."/>
            <person name="Massola Junior N.S."/>
            <person name="Baroncelli R."/>
        </authorList>
    </citation>
    <scope>NUCLEOTIDE SEQUENCE [LARGE SCALE GENOMIC DNA]</scope>
    <source>
        <strain evidence="1 2">CMES1059</strain>
    </source>
</reference>
<accession>A0ACC3Z3S0</accession>
<dbReference type="Proteomes" id="UP000805649">
    <property type="component" value="Unassembled WGS sequence"/>
</dbReference>
<protein>
    <submittedName>
        <fullName evidence="1">Fungal specific transcription factor</fullName>
    </submittedName>
</protein>
<name>A0ACC3Z3S0_COLTU</name>
<organism evidence="1 2">
    <name type="scientific">Colletotrichum truncatum</name>
    <name type="common">Anthracnose fungus</name>
    <name type="synonym">Colletotrichum capsici</name>
    <dbReference type="NCBI Taxonomy" id="5467"/>
    <lineage>
        <taxon>Eukaryota</taxon>
        <taxon>Fungi</taxon>
        <taxon>Dikarya</taxon>
        <taxon>Ascomycota</taxon>
        <taxon>Pezizomycotina</taxon>
        <taxon>Sordariomycetes</taxon>
        <taxon>Hypocreomycetidae</taxon>
        <taxon>Glomerellales</taxon>
        <taxon>Glomerellaceae</taxon>
        <taxon>Colletotrichum</taxon>
        <taxon>Colletotrichum truncatum species complex</taxon>
    </lineage>
</organism>
<dbReference type="EMBL" id="VUJX02000003">
    <property type="protein sequence ID" value="KAL0938753.1"/>
    <property type="molecule type" value="Genomic_DNA"/>
</dbReference>
<proteinExistence type="predicted"/>
<keyword evidence="2" id="KW-1185">Reference proteome</keyword>
<gene>
    <name evidence="1" type="ORF">CTRU02_205363</name>
</gene>